<comment type="caution">
    <text evidence="4">The sequence shown here is derived from an EMBL/GenBank/DDBJ whole genome shotgun (WGS) entry which is preliminary data.</text>
</comment>
<accession>A0A927AQF9</accession>
<evidence type="ECO:0000259" key="3">
    <source>
        <dbReference type="Pfam" id="PF14905"/>
    </source>
</evidence>
<keyword evidence="5" id="KW-1185">Reference proteome</keyword>
<dbReference type="Gene3D" id="2.60.40.10">
    <property type="entry name" value="Immunoglobulins"/>
    <property type="match status" value="1"/>
</dbReference>
<feature type="chain" id="PRO_5037657254" evidence="1">
    <location>
        <begin position="20"/>
        <end position="814"/>
    </location>
</feature>
<feature type="domain" description="Outer membrane protein beta-barrel" evidence="3">
    <location>
        <begin position="381"/>
        <end position="788"/>
    </location>
</feature>
<evidence type="ECO:0000313" key="4">
    <source>
        <dbReference type="EMBL" id="MBD2700378.1"/>
    </source>
</evidence>
<feature type="domain" description="TonB-dependent receptor plug" evidence="2">
    <location>
        <begin position="129"/>
        <end position="217"/>
    </location>
</feature>
<dbReference type="InterPro" id="IPR037066">
    <property type="entry name" value="Plug_dom_sf"/>
</dbReference>
<dbReference type="InterPro" id="IPR012910">
    <property type="entry name" value="Plug_dom"/>
</dbReference>
<dbReference type="InterPro" id="IPR008969">
    <property type="entry name" value="CarboxyPept-like_regulatory"/>
</dbReference>
<dbReference type="SUPFAM" id="SSF56935">
    <property type="entry name" value="Porins"/>
    <property type="match status" value="1"/>
</dbReference>
<protein>
    <submittedName>
        <fullName evidence="4">Outer membrane beta-barrel protein</fullName>
    </submittedName>
</protein>
<dbReference type="InterPro" id="IPR041700">
    <property type="entry name" value="OMP_b-brl_3"/>
</dbReference>
<dbReference type="SUPFAM" id="SSF49464">
    <property type="entry name" value="Carboxypeptidase regulatory domain-like"/>
    <property type="match status" value="1"/>
</dbReference>
<evidence type="ECO:0000256" key="1">
    <source>
        <dbReference type="SAM" id="SignalP"/>
    </source>
</evidence>
<reference evidence="4" key="1">
    <citation type="submission" date="2020-09" db="EMBL/GenBank/DDBJ databases">
        <authorList>
            <person name="Kim M.K."/>
        </authorList>
    </citation>
    <scope>NUCLEOTIDE SEQUENCE</scope>
    <source>
        <strain evidence="4">BT702</strain>
    </source>
</reference>
<dbReference type="EMBL" id="JACWZY010000004">
    <property type="protein sequence ID" value="MBD2700378.1"/>
    <property type="molecule type" value="Genomic_DNA"/>
</dbReference>
<dbReference type="RefSeq" id="WP_190886238.1">
    <property type="nucleotide sequence ID" value="NZ_JACWZY010000004.1"/>
</dbReference>
<evidence type="ECO:0000259" key="2">
    <source>
        <dbReference type="Pfam" id="PF07715"/>
    </source>
</evidence>
<dbReference type="AlphaFoldDB" id="A0A927AQF9"/>
<feature type="signal peptide" evidence="1">
    <location>
        <begin position="1"/>
        <end position="19"/>
    </location>
</feature>
<dbReference type="Pfam" id="PF07715">
    <property type="entry name" value="Plug"/>
    <property type="match status" value="1"/>
</dbReference>
<dbReference type="Proteomes" id="UP000598820">
    <property type="component" value="Unassembled WGS sequence"/>
</dbReference>
<dbReference type="InterPro" id="IPR013783">
    <property type="entry name" value="Ig-like_fold"/>
</dbReference>
<dbReference type="Pfam" id="PF14905">
    <property type="entry name" value="OMP_b-brl_3"/>
    <property type="match status" value="1"/>
</dbReference>
<dbReference type="Pfam" id="PF13620">
    <property type="entry name" value="CarboxypepD_reg"/>
    <property type="match status" value="1"/>
</dbReference>
<proteinExistence type="predicted"/>
<gene>
    <name evidence="4" type="ORF">IC229_07020</name>
</gene>
<organism evidence="4 5">
    <name type="scientific">Spirosoma profusum</name>
    <dbReference type="NCBI Taxonomy" id="2771354"/>
    <lineage>
        <taxon>Bacteria</taxon>
        <taxon>Pseudomonadati</taxon>
        <taxon>Bacteroidota</taxon>
        <taxon>Cytophagia</taxon>
        <taxon>Cytophagales</taxon>
        <taxon>Cytophagaceae</taxon>
        <taxon>Spirosoma</taxon>
    </lineage>
</organism>
<name>A0A927AQF9_9BACT</name>
<evidence type="ECO:0000313" key="5">
    <source>
        <dbReference type="Proteomes" id="UP000598820"/>
    </source>
</evidence>
<dbReference type="Gene3D" id="2.170.130.10">
    <property type="entry name" value="TonB-dependent receptor, plug domain"/>
    <property type="match status" value="1"/>
</dbReference>
<keyword evidence="1" id="KW-0732">Signal</keyword>
<sequence>MRPVFLVIFLFSLSFSGFAQIPSARISGLLKDTQNEPLPGATVRLLRATDSTLVRGELTKNNGTFTFTDLTADTYRIHVTSVGNTDYRSGNILIDELHTTVTLPVFIITPSKTTLNEVKVVAKKPLIEQEVDRTIVNVEAMIGSAGSNTLEMLEKTPGVTIGTNGEISLNGKANVLVLVDGRPTYMSGQDLATYLKSLPGGSLDKLELMTNPPAKYDAAGNSIINIRLKRNRIQGFTGNVALGYNQGRIGRSNNVINLNYNHKKINLFGSLGYSKDGNYATDVYDRRFYTSNSLVASSVQLTNQYNTTSHGIMSRLGMDYAASPNTTYGFVVNLQHSPRRDRLNYVSRSLDNRYVIDSIGTGFTNGTYRWTNVGVNGNVQHSFGKTGREFSADLNYITYGSEGEQSLQNSVNRPDGTLLNNRIFLYKLPYSITIYSAKADYSHPLPNKAKLEMGAKSSIVTNDNNAQYFNQNGTSLSPDYGKSNHFIYRESIHAAYLNFRKDWRRLAVQSGFRLENTQIAGRQLGNTEVAETSFFRNYAGLFPTAFVSYKLDSAGANTLTASFSRRISRPNYQLLNPFLAYRDQYSFTMGNPYLKPQYNNQIELKYQHKHYVGISLQYSRFTDIIFQLTETIDDIFITRPNNVASGNILALSTNVSVAPAKWWNVNANVMLAHLKLNGTAYAQKLDPEIYHARINLLNQFRLNKGWNGELSGYYSSNDLSGQTITSARYRIAAAVQKKIWQDKGSIRLTLEDIFHSWKTTDRTVSLKQIEAFHTNVTDTQRIGLTFTYRFGKETFARKRNHSDNAADAEKNRVD</sequence>